<organism evidence="2 3">
    <name type="scientific">Tanticharoenia sakaeratensis NBRC 103193</name>
    <dbReference type="NCBI Taxonomy" id="1231623"/>
    <lineage>
        <taxon>Bacteria</taxon>
        <taxon>Pseudomonadati</taxon>
        <taxon>Pseudomonadota</taxon>
        <taxon>Alphaproteobacteria</taxon>
        <taxon>Acetobacterales</taxon>
        <taxon>Acetobacteraceae</taxon>
        <taxon>Tanticharoenia</taxon>
    </lineage>
</organism>
<keyword evidence="3" id="KW-1185">Reference proteome</keyword>
<dbReference type="PANTHER" id="PTHR46865:SF2">
    <property type="entry name" value="MONOOXYGENASE"/>
    <property type="match status" value="1"/>
</dbReference>
<dbReference type="SUPFAM" id="SSF51905">
    <property type="entry name" value="FAD/NAD(P)-binding domain"/>
    <property type="match status" value="1"/>
</dbReference>
<dbReference type="Pfam" id="PF01494">
    <property type="entry name" value="FAD_binding_3"/>
    <property type="match status" value="1"/>
</dbReference>
<dbReference type="Gene3D" id="3.30.9.10">
    <property type="entry name" value="D-Amino Acid Oxidase, subunit A, domain 2"/>
    <property type="match status" value="1"/>
</dbReference>
<feature type="domain" description="FAD-binding" evidence="1">
    <location>
        <begin position="35"/>
        <end position="372"/>
    </location>
</feature>
<protein>
    <recommendedName>
        <fullName evidence="1">FAD-binding domain-containing protein</fullName>
    </recommendedName>
</protein>
<dbReference type="PANTHER" id="PTHR46865">
    <property type="entry name" value="OXIDOREDUCTASE-RELATED"/>
    <property type="match status" value="1"/>
</dbReference>
<gene>
    <name evidence="2" type="ORF">Tasa_037_002</name>
</gene>
<evidence type="ECO:0000313" key="2">
    <source>
        <dbReference type="EMBL" id="GAN55012.1"/>
    </source>
</evidence>
<dbReference type="GO" id="GO:0071949">
    <property type="term" value="F:FAD binding"/>
    <property type="evidence" value="ECO:0007669"/>
    <property type="project" value="InterPro"/>
</dbReference>
<dbReference type="EMBL" id="BALE01000037">
    <property type="protein sequence ID" value="GAN55012.1"/>
    <property type="molecule type" value="Genomic_DNA"/>
</dbReference>
<dbReference type="Gene3D" id="3.50.50.60">
    <property type="entry name" value="FAD/NAD(P)-binding domain"/>
    <property type="match status" value="1"/>
</dbReference>
<comment type="caution">
    <text evidence="2">The sequence shown here is derived from an EMBL/GenBank/DDBJ whole genome shotgun (WGS) entry which is preliminary data.</text>
</comment>
<sequence length="433" mass="46866">MNLIAFCCAPDKMRGESYSSVNIMSTSTVPARRRSVLISGASIAGPALAFWLDRYGFDVMVVERASTIRTGGYPIDVRGTAIDVVERMGLLPSIRAAHIASRTMVFVDRTGRVIGSVPIYEAIGSENERDVELPRGTLATLLHDATRHGSVDYRFNDSIDTLHDDGEGVDIEFASGRRARYDIVIGADGLHSRTRRLVFGPEEAFSHSLGFCFNLFSLPNDMGLSHGGIVRAEGGRTAAIWAVQDHPRVFGFLASATDDAPVSASRDAGEQIRRTRAAFAGMGWEVPRLLEAMAAADDLYFDSVSQIRMPCWSKGRVALLGDAAFAPSFRSGQGTSLALVAAYVLAGELATHDDPDDAFAAYERLARPFVEANQALATDGNGTFFLPRTQEDIAARDRVLAEIARNGTAGMFDDTRSRVHGALHLPDYASVSR</sequence>
<evidence type="ECO:0000313" key="3">
    <source>
        <dbReference type="Proteomes" id="UP000032679"/>
    </source>
</evidence>
<proteinExistence type="predicted"/>
<dbReference type="Proteomes" id="UP000032679">
    <property type="component" value="Unassembled WGS sequence"/>
</dbReference>
<dbReference type="AlphaFoldDB" id="A0A0D6MMU8"/>
<reference evidence="2 3" key="1">
    <citation type="submission" date="2012-10" db="EMBL/GenBank/DDBJ databases">
        <title>Genome sequencing of Tanticharoenia sakaeratensis NBRC 103193.</title>
        <authorList>
            <person name="Azuma Y."/>
            <person name="Hadano H."/>
            <person name="Hirakawa H."/>
            <person name="Matsushita K."/>
        </authorList>
    </citation>
    <scope>NUCLEOTIDE SEQUENCE [LARGE SCALE GENOMIC DNA]</scope>
    <source>
        <strain evidence="2 3">NBRC 103193</strain>
    </source>
</reference>
<name>A0A0D6MMU8_9PROT</name>
<dbReference type="PRINTS" id="PR00420">
    <property type="entry name" value="RNGMNOXGNASE"/>
</dbReference>
<dbReference type="InterPro" id="IPR002938">
    <property type="entry name" value="FAD-bd"/>
</dbReference>
<dbReference type="InterPro" id="IPR036188">
    <property type="entry name" value="FAD/NAD-bd_sf"/>
</dbReference>
<accession>A0A0D6MMU8</accession>
<dbReference type="InterPro" id="IPR051704">
    <property type="entry name" value="FAD_aromatic-hydroxylase"/>
</dbReference>
<dbReference type="STRING" id="1231623.Tasa_037_002"/>
<evidence type="ECO:0000259" key="1">
    <source>
        <dbReference type="Pfam" id="PF01494"/>
    </source>
</evidence>